<name>A0A919G4Z2_9MICO</name>
<evidence type="ECO:0000313" key="4">
    <source>
        <dbReference type="Proteomes" id="UP000627369"/>
    </source>
</evidence>
<dbReference type="EMBL" id="BNAS01000007">
    <property type="protein sequence ID" value="GHH78155.1"/>
    <property type="molecule type" value="Genomic_DNA"/>
</dbReference>
<evidence type="ECO:0000256" key="1">
    <source>
        <dbReference type="SAM" id="SignalP"/>
    </source>
</evidence>
<accession>A0A919G4Z2</accession>
<dbReference type="PANTHER" id="PTHR40469:SF2">
    <property type="entry name" value="GALACTOSE-BINDING DOMAIN-LIKE SUPERFAMILY PROTEIN"/>
    <property type="match status" value="1"/>
</dbReference>
<feature type="signal peptide" evidence="1">
    <location>
        <begin position="1"/>
        <end position="21"/>
    </location>
</feature>
<proteinExistence type="predicted"/>
<organism evidence="3 4">
    <name type="scientific">Promicromonospora soli</name>
    <dbReference type="NCBI Taxonomy" id="2035533"/>
    <lineage>
        <taxon>Bacteria</taxon>
        <taxon>Bacillati</taxon>
        <taxon>Actinomycetota</taxon>
        <taxon>Actinomycetes</taxon>
        <taxon>Micrococcales</taxon>
        <taxon>Promicromonosporaceae</taxon>
        <taxon>Promicromonospora</taxon>
    </lineage>
</organism>
<dbReference type="Proteomes" id="UP000627369">
    <property type="component" value="Unassembled WGS sequence"/>
</dbReference>
<keyword evidence="1" id="KW-0732">Signal</keyword>
<dbReference type="AlphaFoldDB" id="A0A919G4Z2"/>
<protein>
    <recommendedName>
        <fullName evidence="2">ThuA-like domain-containing protein</fullName>
    </recommendedName>
</protein>
<reference evidence="3" key="2">
    <citation type="submission" date="2020-09" db="EMBL/GenBank/DDBJ databases">
        <authorList>
            <person name="Sun Q."/>
            <person name="Zhou Y."/>
        </authorList>
    </citation>
    <scope>NUCLEOTIDE SEQUENCE</scope>
    <source>
        <strain evidence="3">CGMCC 4.7398</strain>
    </source>
</reference>
<dbReference type="InterPro" id="IPR029062">
    <property type="entry name" value="Class_I_gatase-like"/>
</dbReference>
<dbReference type="InterPro" id="IPR029010">
    <property type="entry name" value="ThuA-like"/>
</dbReference>
<keyword evidence="4" id="KW-1185">Reference proteome</keyword>
<evidence type="ECO:0000259" key="2">
    <source>
        <dbReference type="Pfam" id="PF06283"/>
    </source>
</evidence>
<feature type="chain" id="PRO_5037402355" description="ThuA-like domain-containing protein" evidence="1">
    <location>
        <begin position="22"/>
        <end position="274"/>
    </location>
</feature>
<feature type="domain" description="ThuA-like" evidence="2">
    <location>
        <begin position="53"/>
        <end position="263"/>
    </location>
</feature>
<gene>
    <name evidence="3" type="ORF">GCM10017772_40780</name>
</gene>
<dbReference type="Gene3D" id="3.40.50.880">
    <property type="match status" value="1"/>
</dbReference>
<evidence type="ECO:0000313" key="3">
    <source>
        <dbReference type="EMBL" id="GHH78155.1"/>
    </source>
</evidence>
<dbReference type="Pfam" id="PF06283">
    <property type="entry name" value="ThuA"/>
    <property type="match status" value="1"/>
</dbReference>
<sequence>MLRSVIAAAAVTALGIPAALAAAVEPPASAVQGAPDGAAAGSAGDTAAEPFDALVFSKTAAFRHGSIPVGIEAISQLGAENGFTVTATEDARVFSQRGLARYEVVVFLSTTGDVLNARQQAAFERYIQRGGGYAGIHAASDTEYDWPWYGELVGAYFSGHPAIQDATIDVEDHTHASTAHLPDRWERRDEWYNFRSNPRDDVHVLASLDEDSYDPGSGAMGDDHPTAWCHVYDGGRSWYTGGGHTNESYAEPAFLQHLLGGIRTASGVVDSDCT</sequence>
<comment type="caution">
    <text evidence="3">The sequence shown here is derived from an EMBL/GenBank/DDBJ whole genome shotgun (WGS) entry which is preliminary data.</text>
</comment>
<dbReference type="SUPFAM" id="SSF52317">
    <property type="entry name" value="Class I glutamine amidotransferase-like"/>
    <property type="match status" value="1"/>
</dbReference>
<reference evidence="3" key="1">
    <citation type="journal article" date="2014" name="Int. J. Syst. Evol. Microbiol.">
        <title>Complete genome sequence of Corynebacterium casei LMG S-19264T (=DSM 44701T), isolated from a smear-ripened cheese.</title>
        <authorList>
            <consortium name="US DOE Joint Genome Institute (JGI-PGF)"/>
            <person name="Walter F."/>
            <person name="Albersmeier A."/>
            <person name="Kalinowski J."/>
            <person name="Ruckert C."/>
        </authorList>
    </citation>
    <scope>NUCLEOTIDE SEQUENCE</scope>
    <source>
        <strain evidence="3">CGMCC 4.7398</strain>
    </source>
</reference>
<dbReference type="PANTHER" id="PTHR40469">
    <property type="entry name" value="SECRETED GLYCOSYL HYDROLASE"/>
    <property type="match status" value="1"/>
</dbReference>